<keyword evidence="3" id="KW-1185">Reference proteome</keyword>
<dbReference type="InterPro" id="IPR029057">
    <property type="entry name" value="PRTase-like"/>
</dbReference>
<protein>
    <submittedName>
        <fullName evidence="2">ComF family protein</fullName>
    </submittedName>
</protein>
<dbReference type="OrthoDB" id="9793412at2"/>
<gene>
    <name evidence="2" type="ORF">SAMN05660831_01808</name>
</gene>
<proteinExistence type="inferred from homology"/>
<evidence type="ECO:0000313" key="3">
    <source>
        <dbReference type="Proteomes" id="UP000198611"/>
    </source>
</evidence>
<dbReference type="AlphaFoldDB" id="A0A1I1T6Q7"/>
<dbReference type="Proteomes" id="UP000198611">
    <property type="component" value="Unassembled WGS sequence"/>
</dbReference>
<organism evidence="2 3">
    <name type="scientific">Thiohalospira halophila DSM 15071</name>
    <dbReference type="NCBI Taxonomy" id="1123397"/>
    <lineage>
        <taxon>Bacteria</taxon>
        <taxon>Pseudomonadati</taxon>
        <taxon>Pseudomonadota</taxon>
        <taxon>Gammaproteobacteria</taxon>
        <taxon>Thiohalospirales</taxon>
        <taxon>Thiohalospiraceae</taxon>
        <taxon>Thiohalospira</taxon>
    </lineage>
</organism>
<accession>A0A1I1T6Q7</accession>
<reference evidence="2 3" key="1">
    <citation type="submission" date="2016-10" db="EMBL/GenBank/DDBJ databases">
        <authorList>
            <person name="de Groot N.N."/>
        </authorList>
    </citation>
    <scope>NUCLEOTIDE SEQUENCE [LARGE SCALE GENOMIC DNA]</scope>
    <source>
        <strain evidence="2 3">HL3</strain>
    </source>
</reference>
<name>A0A1I1T6Q7_9GAMM</name>
<evidence type="ECO:0000313" key="2">
    <source>
        <dbReference type="EMBL" id="SFD54337.1"/>
    </source>
</evidence>
<sequence>MVDENRRERTPRDRPLGPRCRLCRGPADGPLCPGCRGDLPRIPDPCPECGEPGHGPEPCPACRRQPPATPLLAACRYAWPVDRLIHAMKFHGDLVAARGLGEVLAEAVAGESVDALVPVPLHRRRLAERGFNQALEMARPVARTTDARLWPHHAVRQRATAAQSGLDARARQTNIQGAFRIRRPVAGARIAIVDDVVTTGGTTRELARALLEAGAAAVTVWAVAHADPPAEDGD</sequence>
<dbReference type="PANTHER" id="PTHR47505">
    <property type="entry name" value="DNA UTILIZATION PROTEIN YHGH"/>
    <property type="match status" value="1"/>
</dbReference>
<comment type="similarity">
    <text evidence="1">Belongs to the ComF/GntX family.</text>
</comment>
<dbReference type="Gene3D" id="3.40.50.2020">
    <property type="match status" value="1"/>
</dbReference>
<dbReference type="SUPFAM" id="SSF53271">
    <property type="entry name" value="PRTase-like"/>
    <property type="match status" value="1"/>
</dbReference>
<dbReference type="PANTHER" id="PTHR47505:SF1">
    <property type="entry name" value="DNA UTILIZATION PROTEIN YHGH"/>
    <property type="match status" value="1"/>
</dbReference>
<dbReference type="RefSeq" id="WP_093428446.1">
    <property type="nucleotide sequence ID" value="NZ_FOMJ01000006.1"/>
</dbReference>
<dbReference type="InterPro" id="IPR000836">
    <property type="entry name" value="PRTase_dom"/>
</dbReference>
<dbReference type="InterPro" id="IPR051910">
    <property type="entry name" value="ComF/GntX_DNA_util-trans"/>
</dbReference>
<dbReference type="CDD" id="cd06223">
    <property type="entry name" value="PRTases_typeI"/>
    <property type="match status" value="1"/>
</dbReference>
<dbReference type="STRING" id="1123397.SAMN05660831_01808"/>
<evidence type="ECO:0000256" key="1">
    <source>
        <dbReference type="ARBA" id="ARBA00008007"/>
    </source>
</evidence>
<dbReference type="EMBL" id="FOMJ01000006">
    <property type="protein sequence ID" value="SFD54337.1"/>
    <property type="molecule type" value="Genomic_DNA"/>
</dbReference>